<dbReference type="EC" id="3.1.-.-" evidence="2"/>
<gene>
    <name evidence="2" type="primary">symE_1</name>
    <name evidence="2" type="ORF">C4A13_00007</name>
</gene>
<sequence length="105" mass="11706">MNVSGTTPRILLYVSLRFSRPALPVVLPAQYLTSHNDTPVIKISAKWLREAGFEIGTGVTVKISEGCLILLADNNEVQELRRELYQVKQSVKGMRNGMFSVLNES</sequence>
<evidence type="ECO:0000313" key="3">
    <source>
        <dbReference type="Proteomes" id="UP000254454"/>
    </source>
</evidence>
<reference evidence="2 3" key="1">
    <citation type="submission" date="2018-06" db="EMBL/GenBank/DDBJ databases">
        <title>Recombination Drives Gene Content and Phenotype Evolution in Wild Type E. coli Strains.</title>
        <authorList>
            <person name="Field C.M."/>
            <person name="Silander O.K."/>
            <person name="Van Nimwegen E."/>
        </authorList>
    </citation>
    <scope>NUCLEOTIDE SEQUENCE [LARGE SCALE GENOMIC DNA]</scope>
    <source>
        <strain evidence="2 3">SC344</strain>
    </source>
</reference>
<accession>A0A370V6S1</accession>
<name>A0A370V6S1_9ESCH</name>
<evidence type="ECO:0000259" key="1">
    <source>
        <dbReference type="Pfam" id="PF08845"/>
    </source>
</evidence>
<dbReference type="Pfam" id="PF08845">
    <property type="entry name" value="SymE_toxin"/>
    <property type="match status" value="1"/>
</dbReference>
<dbReference type="EMBL" id="QONO01000099">
    <property type="protein sequence ID" value="RDR26548.1"/>
    <property type="molecule type" value="Genomic_DNA"/>
</dbReference>
<dbReference type="GO" id="GO:0016788">
    <property type="term" value="F:hydrolase activity, acting on ester bonds"/>
    <property type="evidence" value="ECO:0007669"/>
    <property type="project" value="InterPro"/>
</dbReference>
<protein>
    <submittedName>
        <fullName evidence="2">Toxic protein SymE</fullName>
        <ecNumber evidence="2">3.1.-.-</ecNumber>
    </submittedName>
</protein>
<dbReference type="Proteomes" id="UP000254454">
    <property type="component" value="Unassembled WGS sequence"/>
</dbReference>
<dbReference type="GO" id="GO:0003723">
    <property type="term" value="F:RNA binding"/>
    <property type="evidence" value="ECO:0007669"/>
    <property type="project" value="InterPro"/>
</dbReference>
<keyword evidence="2" id="KW-0378">Hydrolase</keyword>
<feature type="domain" description="Toxin SymE-like" evidence="1">
    <location>
        <begin position="33"/>
        <end position="70"/>
    </location>
</feature>
<proteinExistence type="predicted"/>
<dbReference type="InterPro" id="IPR014944">
    <property type="entry name" value="Toxin_SymE-like"/>
</dbReference>
<dbReference type="AlphaFoldDB" id="A0A370V6S1"/>
<comment type="caution">
    <text evidence="2">The sequence shown here is derived from an EMBL/GenBank/DDBJ whole genome shotgun (WGS) entry which is preliminary data.</text>
</comment>
<organism evidence="2 3">
    <name type="scientific">Escherichia marmotae</name>
    <dbReference type="NCBI Taxonomy" id="1499973"/>
    <lineage>
        <taxon>Bacteria</taxon>
        <taxon>Pseudomonadati</taxon>
        <taxon>Pseudomonadota</taxon>
        <taxon>Gammaproteobacteria</taxon>
        <taxon>Enterobacterales</taxon>
        <taxon>Enterobacteriaceae</taxon>
        <taxon>Escherichia</taxon>
    </lineage>
</organism>
<dbReference type="GO" id="GO:0005737">
    <property type="term" value="C:cytoplasm"/>
    <property type="evidence" value="ECO:0007669"/>
    <property type="project" value="InterPro"/>
</dbReference>
<dbReference type="GO" id="GO:0016070">
    <property type="term" value="P:RNA metabolic process"/>
    <property type="evidence" value="ECO:0007669"/>
    <property type="project" value="InterPro"/>
</dbReference>
<evidence type="ECO:0000313" key="2">
    <source>
        <dbReference type="EMBL" id="RDR26548.1"/>
    </source>
</evidence>